<dbReference type="Gene3D" id="2.30.30.140">
    <property type="match status" value="1"/>
</dbReference>
<evidence type="ECO:0000256" key="1">
    <source>
        <dbReference type="ARBA" id="ARBA00004123"/>
    </source>
</evidence>
<dbReference type="PANTHER" id="PTHR46297">
    <property type="entry name" value="ZINC FINGER CCCH-TYPE WITH G PATCH DOMAIN-CONTAINING PROTEIN"/>
    <property type="match status" value="1"/>
</dbReference>
<organism evidence="6 7">
    <name type="scientific">Plutella xylostella</name>
    <name type="common">Diamondback moth</name>
    <name type="synonym">Plutella maculipennis</name>
    <dbReference type="NCBI Taxonomy" id="51655"/>
    <lineage>
        <taxon>Eukaryota</taxon>
        <taxon>Metazoa</taxon>
        <taxon>Ecdysozoa</taxon>
        <taxon>Arthropoda</taxon>
        <taxon>Hexapoda</taxon>
        <taxon>Insecta</taxon>
        <taxon>Pterygota</taxon>
        <taxon>Neoptera</taxon>
        <taxon>Endopterygota</taxon>
        <taxon>Lepidoptera</taxon>
        <taxon>Glossata</taxon>
        <taxon>Ditrysia</taxon>
        <taxon>Yponomeutoidea</taxon>
        <taxon>Plutellidae</taxon>
        <taxon>Plutella</taxon>
    </lineage>
</organism>
<dbReference type="Proteomes" id="UP000653454">
    <property type="component" value="Unassembled WGS sequence"/>
</dbReference>
<dbReference type="SUPFAM" id="SSF63748">
    <property type="entry name" value="Tudor/PWWP/MBT"/>
    <property type="match status" value="1"/>
</dbReference>
<evidence type="ECO:0000313" key="7">
    <source>
        <dbReference type="Proteomes" id="UP000653454"/>
    </source>
</evidence>
<keyword evidence="7" id="KW-1185">Reference proteome</keyword>
<dbReference type="GO" id="GO:0005634">
    <property type="term" value="C:nucleus"/>
    <property type="evidence" value="ECO:0007669"/>
    <property type="project" value="UniProtKB-SubCell"/>
</dbReference>
<keyword evidence="3" id="KW-0175">Coiled coil</keyword>
<name>A0A8S4EPY9_PLUXY</name>
<feature type="coiled-coil region" evidence="3">
    <location>
        <begin position="160"/>
        <end position="187"/>
    </location>
</feature>
<dbReference type="AlphaFoldDB" id="A0A8S4EPY9"/>
<comment type="caution">
    <text evidence="6">The sequence shown here is derived from an EMBL/GenBank/DDBJ whole genome shotgun (WGS) entry which is preliminary data.</text>
</comment>
<sequence length="275" mass="30664">MADDLRNYTLQLQQVEAALLTDPQNEELLKLKADLEEVIELTQDLIKTPEGESEVADIHGSSNDDDVTATLLAAEAGISSDQASSRWHPGDKCLAKWKADAVFYEAVIEEVGDKQLKVKFEGYSTLETVSVNDVKKISSGSKRPMESDESKNGKVFKGDREYLKKKKQKKQQRFKQIEEERESEKNKWLNFHTKSMKKPGVKGKSIFASPDNLTGRSQLFRVGIHPAPPLHGVHSLSTGGRRVINELRSINEWTSHGPSGPPAVRAWSLTTEAIP</sequence>
<dbReference type="CDD" id="cd21182">
    <property type="entry name" value="Tudor_SMN_SPF30-like"/>
    <property type="match status" value="1"/>
</dbReference>
<dbReference type="InterPro" id="IPR002999">
    <property type="entry name" value="Tudor"/>
</dbReference>
<evidence type="ECO:0000259" key="5">
    <source>
        <dbReference type="PROSITE" id="PS50304"/>
    </source>
</evidence>
<protein>
    <submittedName>
        <fullName evidence="6">(diamondback moth) hypothetical protein</fullName>
    </submittedName>
</protein>
<feature type="domain" description="Tudor" evidence="5">
    <location>
        <begin position="86"/>
        <end position="144"/>
    </location>
</feature>
<comment type="subcellular location">
    <subcellularLocation>
        <location evidence="1">Nucleus</location>
    </subcellularLocation>
</comment>
<evidence type="ECO:0000256" key="4">
    <source>
        <dbReference type="SAM" id="MobiDB-lite"/>
    </source>
</evidence>
<evidence type="ECO:0000256" key="2">
    <source>
        <dbReference type="ARBA" id="ARBA00023242"/>
    </source>
</evidence>
<dbReference type="EMBL" id="CAJHNJ030000020">
    <property type="protein sequence ID" value="CAG9117710.1"/>
    <property type="molecule type" value="Genomic_DNA"/>
</dbReference>
<evidence type="ECO:0000256" key="3">
    <source>
        <dbReference type="SAM" id="Coils"/>
    </source>
</evidence>
<gene>
    <name evidence="6" type="ORF">PLXY2_LOCUS6348</name>
</gene>
<proteinExistence type="predicted"/>
<evidence type="ECO:0000313" key="6">
    <source>
        <dbReference type="EMBL" id="CAG9117710.1"/>
    </source>
</evidence>
<keyword evidence="2" id="KW-0539">Nucleus</keyword>
<accession>A0A8S4EPY9</accession>
<feature type="region of interest" description="Disordered" evidence="4">
    <location>
        <begin position="255"/>
        <end position="275"/>
    </location>
</feature>
<dbReference type="SMART" id="SM00333">
    <property type="entry name" value="TUDOR"/>
    <property type="match status" value="1"/>
</dbReference>
<reference evidence="6" key="1">
    <citation type="submission" date="2020-11" db="EMBL/GenBank/DDBJ databases">
        <authorList>
            <person name="Whiteford S."/>
        </authorList>
    </citation>
    <scope>NUCLEOTIDE SEQUENCE</scope>
</reference>
<dbReference type="PROSITE" id="PS50304">
    <property type="entry name" value="TUDOR"/>
    <property type="match status" value="1"/>
</dbReference>